<comment type="function">
    <text evidence="12">Non-catalytic component of the NSL histone acetyltransferase complex, a multiprotein complex that mediates histone H4 acetylation at 'Lys-5'- and 'Lys-8' (H4K5ac and H4K8ac) at transcription start sites and promotes transcription initiation. Required for NSL complex stability and for transcription of intraciliary transport genes in both ciliated and non-ciliated cells by regulating histone H4 acetylation at 'Lys-5'- and 'Lys-12' (H4K5ac and H4K12ac). This is necessary for cilium assembly in ciliated cells and for organization of the microtubule cytoskeleton in non-ciliated cells. Required within the NSL complex to maintain nuclear architecture stability by promoting KAT8-mediated acetylation of lamin LMNA.</text>
</comment>
<dbReference type="GO" id="GO:0005634">
    <property type="term" value="C:nucleus"/>
    <property type="evidence" value="ECO:0007669"/>
    <property type="project" value="UniProtKB-SubCell"/>
</dbReference>
<keyword evidence="5" id="KW-0597">Phosphoprotein</keyword>
<evidence type="ECO:0000256" key="5">
    <source>
        <dbReference type="ARBA" id="ARBA00022553"/>
    </source>
</evidence>
<dbReference type="InterPro" id="IPR026316">
    <property type="entry name" value="NSL2"/>
</dbReference>
<dbReference type="EMBL" id="CAUOFW020001836">
    <property type="protein sequence ID" value="CAK9149098.1"/>
    <property type="molecule type" value="Genomic_DNA"/>
</dbReference>
<organism evidence="16 17">
    <name type="scientific">Ilex paraguariensis</name>
    <name type="common">yerba mate</name>
    <dbReference type="NCBI Taxonomy" id="185542"/>
    <lineage>
        <taxon>Eukaryota</taxon>
        <taxon>Viridiplantae</taxon>
        <taxon>Streptophyta</taxon>
        <taxon>Embryophyta</taxon>
        <taxon>Tracheophyta</taxon>
        <taxon>Spermatophyta</taxon>
        <taxon>Magnoliopsida</taxon>
        <taxon>eudicotyledons</taxon>
        <taxon>Gunneridae</taxon>
        <taxon>Pentapetalae</taxon>
        <taxon>asterids</taxon>
        <taxon>campanulids</taxon>
        <taxon>Aquifoliales</taxon>
        <taxon>Aquifoliaceae</taxon>
        <taxon>Ilex</taxon>
    </lineage>
</organism>
<sequence length="279" mass="31391">MIRPPPSTTRAPTISTNTSHPDHKNSNPQSNTNKIQLSIDSNMANVTSSSSAAVMVDGLEADSVLSRSEFLTREEVLKRRSRRVKQLAKIYRDQYWALMEELKLKYREYYWQYGKSPFQEDEDRENNKNCTQGTAENGNNSNNNEYAVNQCGVHGCKAKAMALTKFCHMHILSDAKQKLYKACNYTIKSSPTGPILCGKPILRSTIPSLCAPHFQKAEKHVARALKKAGLNATSTSKLSPKFHLIVAEYVHQIQAKRRAAQKATIENFESKEDNSLKVV</sequence>
<evidence type="ECO:0000256" key="14">
    <source>
        <dbReference type="SAM" id="MobiDB-lite"/>
    </source>
</evidence>
<keyword evidence="9" id="KW-0539">Nucleus</keyword>
<dbReference type="Pfam" id="PF13891">
    <property type="entry name" value="zf-C3HC3H_KANSL2"/>
    <property type="match status" value="1"/>
</dbReference>
<evidence type="ECO:0000313" key="17">
    <source>
        <dbReference type="Proteomes" id="UP001642360"/>
    </source>
</evidence>
<evidence type="ECO:0000256" key="4">
    <source>
        <dbReference type="ARBA" id="ARBA00022499"/>
    </source>
</evidence>
<evidence type="ECO:0000313" key="16">
    <source>
        <dbReference type="EMBL" id="CAK9149098.1"/>
    </source>
</evidence>
<comment type="subcellular location">
    <subcellularLocation>
        <location evidence="2">Mitochondrion</location>
    </subcellularLocation>
    <subcellularLocation>
        <location evidence="1">Nucleus</location>
    </subcellularLocation>
</comment>
<reference evidence="16 17" key="1">
    <citation type="submission" date="2024-02" db="EMBL/GenBank/DDBJ databases">
        <authorList>
            <person name="Vignale AGUSTIN F."/>
            <person name="Sosa J E."/>
            <person name="Modenutti C."/>
        </authorList>
    </citation>
    <scope>NUCLEOTIDE SEQUENCE [LARGE SCALE GENOMIC DNA]</scope>
</reference>
<evidence type="ECO:0000256" key="13">
    <source>
        <dbReference type="ARBA" id="ARBA00093543"/>
    </source>
</evidence>
<evidence type="ECO:0000256" key="11">
    <source>
        <dbReference type="ARBA" id="ARBA00033378"/>
    </source>
</evidence>
<dbReference type="PANTHER" id="PTHR13453:SF1">
    <property type="entry name" value="KAT8 REGULATORY NSL COMPLEX SUBUNIT 2"/>
    <property type="match status" value="1"/>
</dbReference>
<feature type="region of interest" description="Disordered" evidence="14">
    <location>
        <begin position="1"/>
        <end position="33"/>
    </location>
</feature>
<evidence type="ECO:0000256" key="6">
    <source>
        <dbReference type="ARBA" id="ARBA00022843"/>
    </source>
</evidence>
<evidence type="ECO:0000256" key="8">
    <source>
        <dbReference type="ARBA" id="ARBA00023128"/>
    </source>
</evidence>
<dbReference type="Proteomes" id="UP001642360">
    <property type="component" value="Unassembled WGS sequence"/>
</dbReference>
<evidence type="ECO:0000256" key="1">
    <source>
        <dbReference type="ARBA" id="ARBA00004123"/>
    </source>
</evidence>
<keyword evidence="4" id="KW-1017">Isopeptide bond</keyword>
<evidence type="ECO:0000256" key="10">
    <source>
        <dbReference type="ARBA" id="ARBA00032947"/>
    </source>
</evidence>
<comment type="caution">
    <text evidence="16">The sequence shown here is derived from an EMBL/GenBank/DDBJ whole genome shotgun (WGS) entry which is preliminary data.</text>
</comment>
<dbReference type="GO" id="GO:0006325">
    <property type="term" value="P:chromatin organization"/>
    <property type="evidence" value="ECO:0007669"/>
    <property type="project" value="UniProtKB-KW"/>
</dbReference>
<evidence type="ECO:0000256" key="9">
    <source>
        <dbReference type="ARBA" id="ARBA00023242"/>
    </source>
</evidence>
<protein>
    <recommendedName>
        <fullName evidence="3">KAT8 regulatory NSL complex subunit 2</fullName>
    </recommendedName>
    <alternativeName>
        <fullName evidence="11">NSL complex protein NSL2</fullName>
    </alternativeName>
    <alternativeName>
        <fullName evidence="10">Non-specific lethal 2 homolog</fullName>
    </alternativeName>
</protein>
<feature type="domain" description="KANL2-like probable zinc-finger" evidence="15">
    <location>
        <begin position="152"/>
        <end position="214"/>
    </location>
</feature>
<dbReference type="InterPro" id="IPR025927">
    <property type="entry name" value="Znf_KANL2-like"/>
</dbReference>
<accession>A0ABC8S265</accession>
<gene>
    <name evidence="16" type="ORF">ILEXP_LOCUS17124</name>
</gene>
<feature type="region of interest" description="Disordered" evidence="14">
    <location>
        <begin position="119"/>
        <end position="142"/>
    </location>
</feature>
<feature type="compositionally biased region" description="Polar residues" evidence="14">
    <location>
        <begin position="8"/>
        <end position="19"/>
    </location>
</feature>
<dbReference type="AlphaFoldDB" id="A0ABC8S265"/>
<dbReference type="GO" id="GO:0005739">
    <property type="term" value="C:mitochondrion"/>
    <property type="evidence" value="ECO:0007669"/>
    <property type="project" value="UniProtKB-SubCell"/>
</dbReference>
<keyword evidence="7" id="KW-0156">Chromatin regulator</keyword>
<evidence type="ECO:0000256" key="2">
    <source>
        <dbReference type="ARBA" id="ARBA00004173"/>
    </source>
</evidence>
<keyword evidence="17" id="KW-1185">Reference proteome</keyword>
<evidence type="ECO:0000256" key="12">
    <source>
        <dbReference type="ARBA" id="ARBA00093359"/>
    </source>
</evidence>
<evidence type="ECO:0000259" key="15">
    <source>
        <dbReference type="Pfam" id="PF13891"/>
    </source>
</evidence>
<name>A0ABC8S265_9AQUA</name>
<comment type="subunit">
    <text evidence="13">Component of the NSL complex at least composed of KAT8/MOF, KANSL1, KANSL2, KANSL3, MCRS1, PHF20, OGT1/OGT, WDR5 and HCFC1.</text>
</comment>
<proteinExistence type="predicted"/>
<keyword evidence="6" id="KW-0832">Ubl conjugation</keyword>
<evidence type="ECO:0000256" key="3">
    <source>
        <dbReference type="ARBA" id="ARBA00015508"/>
    </source>
</evidence>
<evidence type="ECO:0000256" key="7">
    <source>
        <dbReference type="ARBA" id="ARBA00022853"/>
    </source>
</evidence>
<dbReference type="PANTHER" id="PTHR13453">
    <property type="entry name" value="KAT8 REGULATORY NSL COMPLEX SUBUNIT 2"/>
    <property type="match status" value="1"/>
</dbReference>
<keyword evidence="8" id="KW-0496">Mitochondrion</keyword>